<dbReference type="Proteomes" id="UP000474159">
    <property type="component" value="Unassembled WGS sequence"/>
</dbReference>
<organism evidence="1 2">
    <name type="scientific">Methylobacterium soli</name>
    <dbReference type="NCBI Taxonomy" id="553447"/>
    <lineage>
        <taxon>Bacteria</taxon>
        <taxon>Pseudomonadati</taxon>
        <taxon>Pseudomonadota</taxon>
        <taxon>Alphaproteobacteria</taxon>
        <taxon>Hyphomicrobiales</taxon>
        <taxon>Methylobacteriaceae</taxon>
        <taxon>Methylobacterium</taxon>
    </lineage>
</organism>
<gene>
    <name evidence="1" type="ORF">F6X53_15975</name>
</gene>
<dbReference type="EMBL" id="VZZK01000015">
    <property type="protein sequence ID" value="KAB1078249.1"/>
    <property type="molecule type" value="Genomic_DNA"/>
</dbReference>
<name>A0A6L3SWL7_9HYPH</name>
<evidence type="ECO:0000313" key="1">
    <source>
        <dbReference type="EMBL" id="KAB1078249.1"/>
    </source>
</evidence>
<dbReference type="OrthoDB" id="7994841at2"/>
<dbReference type="AlphaFoldDB" id="A0A6L3SWL7"/>
<keyword evidence="2" id="KW-1185">Reference proteome</keyword>
<protein>
    <submittedName>
        <fullName evidence="1">Uncharacterized protein</fullName>
    </submittedName>
</protein>
<reference evidence="1 2" key="1">
    <citation type="submission" date="2019-09" db="EMBL/GenBank/DDBJ databases">
        <title>YIM 48816 draft genome.</title>
        <authorList>
            <person name="Jiang L."/>
        </authorList>
    </citation>
    <scope>NUCLEOTIDE SEQUENCE [LARGE SCALE GENOMIC DNA]</scope>
    <source>
        <strain evidence="1 2">YIM 48816</strain>
    </source>
</reference>
<proteinExistence type="predicted"/>
<evidence type="ECO:0000313" key="2">
    <source>
        <dbReference type="Proteomes" id="UP000474159"/>
    </source>
</evidence>
<comment type="caution">
    <text evidence="1">The sequence shown here is derived from an EMBL/GenBank/DDBJ whole genome shotgun (WGS) entry which is preliminary data.</text>
</comment>
<dbReference type="RefSeq" id="WP_151001189.1">
    <property type="nucleotide sequence ID" value="NZ_BPQY01000483.1"/>
</dbReference>
<accession>A0A6L3SWL7</accession>
<sequence>MRRAGRWLLRTLGAVTFLVLLNSGLLWAAGYALLSARIFDPFAVVAGNHYRRALPEEIGVTSLVAHGSDFNLLLFLVPIRQEACGGFAFRLSDETAAEIEAQGVTRLQSARVGRGYKQEREEHYYSYEPWRQTPVPASWMGDGTWAGNLACFGANARQLNTEAVFKAAREPGAYFTTGGENEVLVIPRLRLVVGTFSR</sequence>